<dbReference type="Pfam" id="PF00924">
    <property type="entry name" value="MS_channel_2nd"/>
    <property type="match status" value="1"/>
</dbReference>
<dbReference type="RefSeq" id="WP_367722927.1">
    <property type="nucleotide sequence ID" value="NZ_JBFOCI010000002.1"/>
</dbReference>
<keyword evidence="5 7" id="KW-1133">Transmembrane helix</keyword>
<feature type="transmembrane region" description="Helical" evidence="7">
    <location>
        <begin position="91"/>
        <end position="116"/>
    </location>
</feature>
<dbReference type="Gene3D" id="2.30.30.60">
    <property type="match status" value="1"/>
</dbReference>
<dbReference type="Gene3D" id="1.10.287.1260">
    <property type="match status" value="1"/>
</dbReference>
<sequence length="610" mass="65150">MAEGASTSVSSDVTSILSGFEQVVEQFVSGFEARMTAFGGVGQETAALFSAFAAGGTSATALILQILVVTLVAAGVFLFCRRRFARAGAGVWRRLFATLAAAFIAIVAGVVAQRLLPAEGLAVRTLRTWVVVTVLSLVAIFAVRALLTHSKPLKVGRLASLARDLSIAIGWSMFGLAFMATLRLWGAGPGLRDALGSVLITFTAFALFIWTVWRHRRTLAGTVAGSKPRSRWQGRLARIWPAMVVGFLLATLVSAEVALTLGVPLPGATVLLTIVIVFLTPHLDALIASSANRAMEAQRVSIIGVALRQTARFAVLIVMITMLGAIWASPLATGFGIKLRSLTSEALHIALIAIAASFLWSVLSTVMGRVQQGDKRAQTEMATPRSRLGTLVPLISGVGKATIIALAFLSILVSVGVNVWPLITGLSVFGLAIGFGSQTLVKDIVSGLFFLMDDAFRLGEYIETSGAKGTVEKISVRSVTLRNPRGPVATVPYGQISKIQNFSRDYAIEKLAFRLAFDTDIELVRKLFKKIGQELLENPELAPDVMETFKSQGIANVEDGTLVVRGKFVAKPGKQSMIRRFVLKAVHQAFRENGIRVVPKPLTGDPVAAA</sequence>
<dbReference type="SUPFAM" id="SSF50182">
    <property type="entry name" value="Sm-like ribonucleoproteins"/>
    <property type="match status" value="1"/>
</dbReference>
<name>A0ABV3QXQ4_9HYPH</name>
<organism evidence="9 10">
    <name type="scientific">Mesorhizobium marinum</name>
    <dbReference type="NCBI Taxonomy" id="3228790"/>
    <lineage>
        <taxon>Bacteria</taxon>
        <taxon>Pseudomonadati</taxon>
        <taxon>Pseudomonadota</taxon>
        <taxon>Alphaproteobacteria</taxon>
        <taxon>Hyphomicrobiales</taxon>
        <taxon>Phyllobacteriaceae</taxon>
        <taxon>Mesorhizobium</taxon>
    </lineage>
</organism>
<feature type="transmembrane region" description="Helical" evidence="7">
    <location>
        <begin position="194"/>
        <end position="213"/>
    </location>
</feature>
<dbReference type="InterPro" id="IPR011014">
    <property type="entry name" value="MscS_channel_TM-2"/>
</dbReference>
<feature type="transmembrane region" description="Helical" evidence="7">
    <location>
        <begin position="59"/>
        <end position="79"/>
    </location>
</feature>
<evidence type="ECO:0000313" key="10">
    <source>
        <dbReference type="Proteomes" id="UP001556196"/>
    </source>
</evidence>
<dbReference type="Proteomes" id="UP001556196">
    <property type="component" value="Unassembled WGS sequence"/>
</dbReference>
<feature type="transmembrane region" description="Helical" evidence="7">
    <location>
        <begin position="239"/>
        <end position="261"/>
    </location>
</feature>
<comment type="similarity">
    <text evidence="2">Belongs to the MscS (TC 1.A.23) family.</text>
</comment>
<comment type="caution">
    <text evidence="9">The sequence shown here is derived from an EMBL/GenBank/DDBJ whole genome shotgun (WGS) entry which is preliminary data.</text>
</comment>
<evidence type="ECO:0000256" key="5">
    <source>
        <dbReference type="ARBA" id="ARBA00022989"/>
    </source>
</evidence>
<evidence type="ECO:0000256" key="1">
    <source>
        <dbReference type="ARBA" id="ARBA00004651"/>
    </source>
</evidence>
<keyword evidence="4 7" id="KW-0812">Transmembrane</keyword>
<feature type="transmembrane region" description="Helical" evidence="7">
    <location>
        <begin position="419"/>
        <end position="441"/>
    </location>
</feature>
<proteinExistence type="inferred from homology"/>
<dbReference type="InterPro" id="IPR006685">
    <property type="entry name" value="MscS_channel_2nd"/>
</dbReference>
<dbReference type="InterPro" id="IPR045276">
    <property type="entry name" value="YbiO_bact"/>
</dbReference>
<gene>
    <name evidence="9" type="ORF">ABUE31_07615</name>
</gene>
<reference evidence="9 10" key="1">
    <citation type="submission" date="2024-06" db="EMBL/GenBank/DDBJ databases">
        <authorList>
            <person name="Tuo L."/>
        </authorList>
    </citation>
    <scope>NUCLEOTIDE SEQUENCE [LARGE SCALE GENOMIC DNA]</scope>
    <source>
        <strain evidence="9 10">ZMM04-5</strain>
    </source>
</reference>
<dbReference type="PANTHER" id="PTHR30460:SF0">
    <property type="entry name" value="MODERATE CONDUCTANCE MECHANOSENSITIVE CHANNEL YBIO"/>
    <property type="match status" value="1"/>
</dbReference>
<accession>A0ABV3QXQ4</accession>
<keyword evidence="10" id="KW-1185">Reference proteome</keyword>
<keyword evidence="6 7" id="KW-0472">Membrane</keyword>
<dbReference type="Gene3D" id="3.30.70.100">
    <property type="match status" value="1"/>
</dbReference>
<feature type="transmembrane region" description="Helical" evidence="7">
    <location>
        <begin position="310"/>
        <end position="329"/>
    </location>
</feature>
<evidence type="ECO:0000256" key="3">
    <source>
        <dbReference type="ARBA" id="ARBA00022475"/>
    </source>
</evidence>
<feature type="transmembrane region" description="Helical" evidence="7">
    <location>
        <begin position="391"/>
        <end position="413"/>
    </location>
</feature>
<dbReference type="InterPro" id="IPR011066">
    <property type="entry name" value="MscS_channel_C_sf"/>
</dbReference>
<dbReference type="SUPFAM" id="SSF82861">
    <property type="entry name" value="Mechanosensitive channel protein MscS (YggB), transmembrane region"/>
    <property type="match status" value="1"/>
</dbReference>
<comment type="subcellular location">
    <subcellularLocation>
        <location evidence="1">Cell membrane</location>
        <topology evidence="1">Multi-pass membrane protein</topology>
    </subcellularLocation>
</comment>
<dbReference type="InterPro" id="IPR023408">
    <property type="entry name" value="MscS_beta-dom_sf"/>
</dbReference>
<dbReference type="InterPro" id="IPR010920">
    <property type="entry name" value="LSM_dom_sf"/>
</dbReference>
<dbReference type="EMBL" id="JBFOCI010000002">
    <property type="protein sequence ID" value="MEW9805844.1"/>
    <property type="molecule type" value="Genomic_DNA"/>
</dbReference>
<dbReference type="PANTHER" id="PTHR30460">
    <property type="entry name" value="MODERATE CONDUCTANCE MECHANOSENSITIVE CHANNEL YBIO"/>
    <property type="match status" value="1"/>
</dbReference>
<feature type="transmembrane region" description="Helical" evidence="7">
    <location>
        <begin position="349"/>
        <end position="370"/>
    </location>
</feature>
<evidence type="ECO:0000313" key="9">
    <source>
        <dbReference type="EMBL" id="MEW9805844.1"/>
    </source>
</evidence>
<evidence type="ECO:0000256" key="2">
    <source>
        <dbReference type="ARBA" id="ARBA00008017"/>
    </source>
</evidence>
<evidence type="ECO:0000256" key="4">
    <source>
        <dbReference type="ARBA" id="ARBA00022692"/>
    </source>
</evidence>
<feature type="transmembrane region" description="Helical" evidence="7">
    <location>
        <begin position="168"/>
        <end position="188"/>
    </location>
</feature>
<evidence type="ECO:0000256" key="6">
    <source>
        <dbReference type="ARBA" id="ARBA00023136"/>
    </source>
</evidence>
<keyword evidence="3" id="KW-1003">Cell membrane</keyword>
<feature type="transmembrane region" description="Helical" evidence="7">
    <location>
        <begin position="128"/>
        <end position="147"/>
    </location>
</feature>
<feature type="domain" description="Mechanosensitive ion channel MscS" evidence="8">
    <location>
        <begin position="439"/>
        <end position="504"/>
    </location>
</feature>
<evidence type="ECO:0000259" key="8">
    <source>
        <dbReference type="Pfam" id="PF00924"/>
    </source>
</evidence>
<protein>
    <submittedName>
        <fullName evidence="9">Mechanosensitive ion channel domain-containing protein</fullName>
    </submittedName>
</protein>
<dbReference type="SUPFAM" id="SSF82689">
    <property type="entry name" value="Mechanosensitive channel protein MscS (YggB), C-terminal domain"/>
    <property type="match status" value="1"/>
</dbReference>
<evidence type="ECO:0000256" key="7">
    <source>
        <dbReference type="SAM" id="Phobius"/>
    </source>
</evidence>
<feature type="transmembrane region" description="Helical" evidence="7">
    <location>
        <begin position="267"/>
        <end position="289"/>
    </location>
</feature>